<dbReference type="InterPro" id="IPR014001">
    <property type="entry name" value="Helicase_ATP-bd"/>
</dbReference>
<dbReference type="InParanoid" id="A0A024GT32"/>
<dbReference type="OrthoDB" id="2020972at2759"/>
<gene>
    <name evidence="13" type="ORF">BN9_116140</name>
</gene>
<reference evidence="13 14" key="1">
    <citation type="submission" date="2012-05" db="EMBL/GenBank/DDBJ databases">
        <title>Recombination and specialization in a pathogen metapopulation.</title>
        <authorList>
            <person name="Gardiner A."/>
            <person name="Kemen E."/>
            <person name="Schultz-Larsen T."/>
            <person name="MacLean D."/>
            <person name="Van Oosterhout C."/>
            <person name="Jones J.D.G."/>
        </authorList>
    </citation>
    <scope>NUCLEOTIDE SEQUENCE [LARGE SCALE GENOMIC DNA]</scope>
    <source>
        <strain evidence="13 14">Ac Nc2</strain>
    </source>
</reference>
<protein>
    <recommendedName>
        <fullName evidence="15">Transcriptional regulator ATRX</fullName>
    </recommendedName>
</protein>
<keyword evidence="7" id="KW-0238">DNA-binding</keyword>
<sequence>MAEANILTPPHLSDSEEDENSGKNVKIVCLEEPIADAMTTPVTNALEKFAETEKETSQERDQCTDVSFIEFQPIDDVLDGNDGILEILMPTKKQETSPNKRKQIEDELSDATKKQKVCVTEDDTVPMCDGIIVDLDARESEQTHNYKHSEQQRDVNIDQILNSFSCLEDEIVEIPSACSNDLNTESAPIHHTAAPLKSDTNTQSTAVTSKNLCLNPEALEEKEDGEPGKKAVYVHKDLACRLKPHQVKGARFLWSHITAESEGTGCILADFMGLGKTLQVITVIQAFLSTPKKENDGVKRKNERHNNMLGFPGDSGVAHRHALILAPTICVRNWEAELVRWLGRKEVRRIGLTTLESSREKKMEDRIDLVRKWHQRGGILIMGYEIFRILILQGIGQEPIRSKKNPLSKKLIQSSVKYLCDPGPDLIVLDEGHRVRDPKSKLVQALSNVKTKRRVILTGYPLQNHLVEYWTMVNFARPNYLGSLDEFKTRFVQPIQNGQCVDSSAADVRLARQRAFLLTQDLKPLVLRRDQQYLFTQLPPKKEWVLIFKLSELQSRLYRRFLECGVPKRNSEDLGSGTKVDILGGYHISLAISNHPDVLQEAFRVLENAPFTGITKSRRRKEIDDALDLDIEEEEDVLLGYETGESREKNRWRMVSSDSVSPVNDGNGFDAYGHSRESKHRLSFAASVFDDYEHGELDFSGKMVVLFEMLEACQEIGDRVIVFSQSIATLNVIEMFIAQRNNRLRRSRRKHDKAPFTSLRIDGSTSQQDRFRQIEQFNDPEEDVDVIFISTKAGGEGINLCGGNRIVIFDVCWNPCNDAQSMCRSYRFGQTKPVFVYRFVAGATMEKKVYDLQIRKEGVAKQIVDDKALERKFKQGDLQKYFDLDHFEEALAAEEGQVATVIASSAEEEEVKAKGVHVTAAGQGLTKLDKMLMAPQEDIVLDRVLRKMSLILSVLEAYQGEADEDEDGREEPVADWIVDWFEQETMFEEDLDQQCSPKEQEEIMETHKYNKAVRRYKRSFIGKGPGEKSTAHLSTQNIKLARCGHCNTMTELYPEDITKVKTPRVIDCTYCNRSISTSTAINPVAATQQLMYGNASMFAGQLNLAYPMQAGQMHGSAESITSQQARMLPPHLYRLYLQQQMRQVQTALGARSMQTNSQAPTLPPQPKRSSVPPGTSGNSNAKLSERHLLILRRGVRGCQELKRQAEACGATIAIEINSQLSDIISGMNLAETLKWLKLTKLPRDVEFHTDEWLREKIAEEQGQKTKFTAAKEKEGVKIVGENVSTESKVASKDVSDNAKNERVSGTDRRHAIGSENACIVVD</sequence>
<evidence type="ECO:0000256" key="5">
    <source>
        <dbReference type="ARBA" id="ARBA00022806"/>
    </source>
</evidence>
<feature type="domain" description="BRCT" evidence="10">
    <location>
        <begin position="1200"/>
        <end position="1261"/>
    </location>
</feature>
<feature type="domain" description="Helicase ATP-binding" evidence="11">
    <location>
        <begin position="257"/>
        <end position="479"/>
    </location>
</feature>
<dbReference type="InterPro" id="IPR044574">
    <property type="entry name" value="ARIP4-like"/>
</dbReference>
<dbReference type="PROSITE" id="PS50172">
    <property type="entry name" value="BRCT"/>
    <property type="match status" value="1"/>
</dbReference>
<comment type="caution">
    <text evidence="13">The sequence shown here is derived from an EMBL/GenBank/DDBJ whole genome shotgun (WGS) entry which is preliminary data.</text>
</comment>
<dbReference type="GO" id="GO:0003677">
    <property type="term" value="F:DNA binding"/>
    <property type="evidence" value="ECO:0007669"/>
    <property type="project" value="UniProtKB-KW"/>
</dbReference>
<evidence type="ECO:0000256" key="4">
    <source>
        <dbReference type="ARBA" id="ARBA00022801"/>
    </source>
</evidence>
<dbReference type="GO" id="GO:0005524">
    <property type="term" value="F:ATP binding"/>
    <property type="evidence" value="ECO:0007669"/>
    <property type="project" value="UniProtKB-KW"/>
</dbReference>
<dbReference type="STRING" id="65357.A0A024GT32"/>
<dbReference type="GO" id="GO:0005634">
    <property type="term" value="C:nucleus"/>
    <property type="evidence" value="ECO:0007669"/>
    <property type="project" value="UniProtKB-SubCell"/>
</dbReference>
<keyword evidence="5" id="KW-0347">Helicase</keyword>
<dbReference type="PROSITE" id="PS51194">
    <property type="entry name" value="HELICASE_CTER"/>
    <property type="match status" value="1"/>
</dbReference>
<evidence type="ECO:0000256" key="6">
    <source>
        <dbReference type="ARBA" id="ARBA00022840"/>
    </source>
</evidence>
<evidence type="ECO:0000256" key="7">
    <source>
        <dbReference type="ARBA" id="ARBA00023125"/>
    </source>
</evidence>
<dbReference type="Gene3D" id="3.40.50.10810">
    <property type="entry name" value="Tandem AAA-ATPase domain"/>
    <property type="match status" value="1"/>
</dbReference>
<comment type="similarity">
    <text evidence="2">Belongs to the SNF2/RAD54 helicase family.</text>
</comment>
<evidence type="ECO:0000256" key="1">
    <source>
        <dbReference type="ARBA" id="ARBA00004123"/>
    </source>
</evidence>
<evidence type="ECO:0000259" key="10">
    <source>
        <dbReference type="PROSITE" id="PS50172"/>
    </source>
</evidence>
<evidence type="ECO:0000256" key="2">
    <source>
        <dbReference type="ARBA" id="ARBA00007025"/>
    </source>
</evidence>
<dbReference type="CDD" id="cd18793">
    <property type="entry name" value="SF2_C_SNF"/>
    <property type="match status" value="1"/>
</dbReference>
<feature type="compositionally biased region" description="Polar residues" evidence="9">
    <location>
        <begin position="1172"/>
        <end position="1182"/>
    </location>
</feature>
<dbReference type="CDD" id="cd18007">
    <property type="entry name" value="DEXHc_ATRX-like"/>
    <property type="match status" value="1"/>
</dbReference>
<organism evidence="13 14">
    <name type="scientific">Albugo candida</name>
    <dbReference type="NCBI Taxonomy" id="65357"/>
    <lineage>
        <taxon>Eukaryota</taxon>
        <taxon>Sar</taxon>
        <taxon>Stramenopiles</taxon>
        <taxon>Oomycota</taxon>
        <taxon>Peronosporomycetes</taxon>
        <taxon>Albuginales</taxon>
        <taxon>Albuginaceae</taxon>
        <taxon>Albugo</taxon>
    </lineage>
</organism>
<evidence type="ECO:0000256" key="3">
    <source>
        <dbReference type="ARBA" id="ARBA00022741"/>
    </source>
</evidence>
<dbReference type="Pfam" id="PF00176">
    <property type="entry name" value="SNF2-rel_dom"/>
    <property type="match status" value="1"/>
</dbReference>
<keyword evidence="6" id="KW-0067">ATP-binding</keyword>
<evidence type="ECO:0000313" key="14">
    <source>
        <dbReference type="Proteomes" id="UP000053237"/>
    </source>
</evidence>
<dbReference type="InterPro" id="IPR000330">
    <property type="entry name" value="SNF2_N"/>
</dbReference>
<keyword evidence="4" id="KW-0378">Hydrolase</keyword>
<dbReference type="InterPro" id="IPR038718">
    <property type="entry name" value="SNF2-like_sf"/>
</dbReference>
<feature type="region of interest" description="Disordered" evidence="9">
    <location>
        <begin position="1289"/>
        <end position="1308"/>
    </location>
</feature>
<dbReference type="SMART" id="SM00487">
    <property type="entry name" value="DEXDc"/>
    <property type="match status" value="1"/>
</dbReference>
<evidence type="ECO:0000256" key="8">
    <source>
        <dbReference type="ARBA" id="ARBA00023242"/>
    </source>
</evidence>
<evidence type="ECO:0000256" key="9">
    <source>
        <dbReference type="SAM" id="MobiDB-lite"/>
    </source>
</evidence>
<dbReference type="PANTHER" id="PTHR45797">
    <property type="entry name" value="RAD54-LIKE"/>
    <property type="match status" value="1"/>
</dbReference>
<dbReference type="InterPro" id="IPR001357">
    <property type="entry name" value="BRCT_dom"/>
</dbReference>
<accession>A0A024GT32</accession>
<dbReference type="InterPro" id="IPR001650">
    <property type="entry name" value="Helicase_C-like"/>
</dbReference>
<feature type="domain" description="Helicase C-terminal" evidence="12">
    <location>
        <begin position="705"/>
        <end position="879"/>
    </location>
</feature>
<proteinExistence type="inferred from homology"/>
<dbReference type="Gene3D" id="3.40.50.300">
    <property type="entry name" value="P-loop containing nucleotide triphosphate hydrolases"/>
    <property type="match status" value="1"/>
</dbReference>
<evidence type="ECO:0000313" key="13">
    <source>
        <dbReference type="EMBL" id="CCI50102.1"/>
    </source>
</evidence>
<evidence type="ECO:0008006" key="15">
    <source>
        <dbReference type="Google" id="ProtNLM"/>
    </source>
</evidence>
<dbReference type="EMBL" id="CAIX01000391">
    <property type="protein sequence ID" value="CCI50102.1"/>
    <property type="molecule type" value="Genomic_DNA"/>
</dbReference>
<dbReference type="PANTHER" id="PTHR45797:SF1">
    <property type="entry name" value="HELICASE ARIP4"/>
    <property type="match status" value="1"/>
</dbReference>
<keyword evidence="3" id="KW-0547">Nucleotide-binding</keyword>
<dbReference type="GO" id="GO:0016887">
    <property type="term" value="F:ATP hydrolysis activity"/>
    <property type="evidence" value="ECO:0007669"/>
    <property type="project" value="InterPro"/>
</dbReference>
<dbReference type="Proteomes" id="UP000053237">
    <property type="component" value="Unassembled WGS sequence"/>
</dbReference>
<name>A0A024GT32_9STRA</name>
<dbReference type="SUPFAM" id="SSF52540">
    <property type="entry name" value="P-loop containing nucleoside triphosphate hydrolases"/>
    <property type="match status" value="2"/>
</dbReference>
<feature type="region of interest" description="Disordered" evidence="9">
    <location>
        <begin position="1"/>
        <end position="24"/>
    </location>
</feature>
<feature type="region of interest" description="Disordered" evidence="9">
    <location>
        <begin position="1147"/>
        <end position="1183"/>
    </location>
</feature>
<evidence type="ECO:0000259" key="12">
    <source>
        <dbReference type="PROSITE" id="PS51194"/>
    </source>
</evidence>
<keyword evidence="14" id="KW-1185">Reference proteome</keyword>
<dbReference type="PROSITE" id="PS51192">
    <property type="entry name" value="HELICASE_ATP_BIND_1"/>
    <property type="match status" value="1"/>
</dbReference>
<dbReference type="Pfam" id="PF00271">
    <property type="entry name" value="Helicase_C"/>
    <property type="match status" value="1"/>
</dbReference>
<dbReference type="InterPro" id="IPR049730">
    <property type="entry name" value="SNF2/RAD54-like_C"/>
</dbReference>
<dbReference type="SMART" id="SM00490">
    <property type="entry name" value="HELICc"/>
    <property type="match status" value="1"/>
</dbReference>
<keyword evidence="8" id="KW-0539">Nucleus</keyword>
<evidence type="ECO:0000259" key="11">
    <source>
        <dbReference type="PROSITE" id="PS51192"/>
    </source>
</evidence>
<comment type="subcellular location">
    <subcellularLocation>
        <location evidence="1">Nucleus</location>
    </subcellularLocation>
</comment>
<dbReference type="InterPro" id="IPR027417">
    <property type="entry name" value="P-loop_NTPase"/>
</dbReference>
<dbReference type="GO" id="GO:0004386">
    <property type="term" value="F:helicase activity"/>
    <property type="evidence" value="ECO:0007669"/>
    <property type="project" value="UniProtKB-KW"/>
</dbReference>